<evidence type="ECO:0000313" key="6">
    <source>
        <dbReference type="Proteomes" id="UP000078113"/>
    </source>
</evidence>
<dbReference type="PROSITE" id="PS00036">
    <property type="entry name" value="BZIP_BASIC"/>
    <property type="match status" value="1"/>
</dbReference>
<feature type="compositionally biased region" description="Pro residues" evidence="3">
    <location>
        <begin position="31"/>
        <end position="50"/>
    </location>
</feature>
<evidence type="ECO:0000256" key="2">
    <source>
        <dbReference type="ARBA" id="ARBA00023242"/>
    </source>
</evidence>
<dbReference type="EMBL" id="LWDG02000113">
    <property type="protein sequence ID" value="KAE8269054.1"/>
    <property type="molecule type" value="Genomic_DNA"/>
</dbReference>
<feature type="compositionally biased region" description="Low complexity" evidence="3">
    <location>
        <begin position="735"/>
        <end position="751"/>
    </location>
</feature>
<feature type="compositionally biased region" description="Low complexity" evidence="3">
    <location>
        <begin position="499"/>
        <end position="521"/>
    </location>
</feature>
<comment type="caution">
    <text evidence="5">The sequence shown here is derived from an EMBL/GenBank/DDBJ whole genome shotgun (WGS) entry which is preliminary data.</text>
</comment>
<proteinExistence type="predicted"/>
<dbReference type="InterPro" id="IPR046347">
    <property type="entry name" value="bZIP_sf"/>
</dbReference>
<feature type="region of interest" description="Disordered" evidence="3">
    <location>
        <begin position="862"/>
        <end position="961"/>
    </location>
</feature>
<dbReference type="InterPro" id="IPR050936">
    <property type="entry name" value="AP-1-like"/>
</dbReference>
<reference evidence="5" key="1">
    <citation type="submission" date="2016-04" db="EMBL/GenBank/DDBJ databases">
        <authorList>
            <person name="Nguyen H.D."/>
            <person name="Samba Siva P."/>
            <person name="Cullis J."/>
            <person name="Levesque C.A."/>
            <person name="Hambleton S."/>
        </authorList>
    </citation>
    <scope>NUCLEOTIDE SEQUENCE</scope>
    <source>
        <strain evidence="5">DAOMC 236422</strain>
    </source>
</reference>
<evidence type="ECO:0000313" key="5">
    <source>
        <dbReference type="EMBL" id="KAE8269054.1"/>
    </source>
</evidence>
<reference evidence="5" key="2">
    <citation type="journal article" date="2019" name="IMA Fungus">
        <title>Genome sequencing and comparison of five Tilletia species to identify candidate genes for the detection of regulated species infecting wheat.</title>
        <authorList>
            <person name="Nguyen H.D.T."/>
            <person name="Sultana T."/>
            <person name="Kesanakurti P."/>
            <person name="Hambleton S."/>
        </authorList>
    </citation>
    <scope>NUCLEOTIDE SEQUENCE</scope>
    <source>
        <strain evidence="5">DAOMC 236422</strain>
    </source>
</reference>
<feature type="region of interest" description="Disordered" evidence="3">
    <location>
        <begin position="735"/>
        <end position="824"/>
    </location>
</feature>
<dbReference type="InterPro" id="IPR004827">
    <property type="entry name" value="bZIP"/>
</dbReference>
<gene>
    <name evidence="5" type="ORF">A4X09_0g3278</name>
</gene>
<dbReference type="GO" id="GO:0000976">
    <property type="term" value="F:transcription cis-regulatory region binding"/>
    <property type="evidence" value="ECO:0007669"/>
    <property type="project" value="InterPro"/>
</dbReference>
<sequence>MSTRASPPHSGGGPLQALYVQMPAQQLPRLAPLPPKPRPSILLPKPPTPRPSITGAATIDPAPARPIAIASAPSSTSSRSTSSSADSSSPSSPSQAASPADLFQTGAISPSASGTSPSTTDGSSGSGGGGGGGGGSRGPPKSAGADKDQAHADAAAADAASSLAQPSKQWVLPARAKPGRKPIQKGDEDQDETKRKAQNRASQRAFRERKQAHLAELEAKVESFERQGVTQAVEIQRIAQRVQSENDALKSEADTLRARNTELESEVGVLKAKMDKLQAELTMAMKANQQYELYRRRQSSSGGVGAGNDYGCRPPAHEAPQRRTLPHVSSVAGPSANSGKKRKRAARSSSEVTDVVSMSPVPLRSHQEVAPPSTSSVQPPAAILPPADSPSARQSSQLVNNNNGSSPDFSKLLNDNDDDCGFCAENTPCPCRDEMAPPPIPSTTTTTTRRPSSEYISVANNNGSRVLLAAAAASEASQLPVSSATQSQQVTTKKKLWYTSPAPSPATRPAVTAISRSNSSNGGNGNNSSDEEAVCTGDPSKCSACQRDPTLAEFCGAISSIVDAGSPPPTTDGVQMSRRLSSFGGAAAGGMPMSLVSPSRMRAVPFSPTSLYTSTRAARSNSITSGRPRLLSSLSVPGVAGAGSPPLTSTAFGGEMGANGMSMLLMPRRPSISLLSPTASSSSSSTRAGQSGFFSSLQLAPLPLLRNRTAARVGTGTGTDGMGSQQRRLWHIEKSASSSVLQSSTSPSSFSNAGTASTAIPPLMGSTSTAASRSGFQQSSSRVSLRSSADAGITRSISGRRQNPPPPFSSSTVSPPTSSSSSSASSVSHAWAKIRAHPHFPAYTGGLDLLADVVARRSHSHSPTALSAGAGAGAGQVSNVKDVGSSRSEGEVEGENGSSQAIASGSGSTSVMKGSGRADDFAMSITNDEAGDKSLSAPPTAIDREDEEGGGSAARLSKRRKILVSEEGVRDALALLDGIVPADEEESPQRKSGGGDDGAPCPCPWLKAGEGEVRRN</sequence>
<accession>A0A8X7T5D2</accession>
<dbReference type="GO" id="GO:0090575">
    <property type="term" value="C:RNA polymerase II transcription regulator complex"/>
    <property type="evidence" value="ECO:0007669"/>
    <property type="project" value="TreeGrafter"/>
</dbReference>
<feature type="compositionally biased region" description="Basic and acidic residues" evidence="3">
    <location>
        <begin position="184"/>
        <end position="195"/>
    </location>
</feature>
<dbReference type="Pfam" id="PF10297">
    <property type="entry name" value="Hap4_Hap_bind"/>
    <property type="match status" value="1"/>
</dbReference>
<dbReference type="SMART" id="SM00338">
    <property type="entry name" value="BRLZ"/>
    <property type="match status" value="1"/>
</dbReference>
<evidence type="ECO:0000259" key="4">
    <source>
        <dbReference type="PROSITE" id="PS50217"/>
    </source>
</evidence>
<feature type="domain" description="BZIP" evidence="4">
    <location>
        <begin position="189"/>
        <end position="252"/>
    </location>
</feature>
<keyword evidence="6" id="KW-1185">Reference proteome</keyword>
<dbReference type="InterPro" id="IPR018287">
    <property type="entry name" value="Hap4_TF_heteromerisation"/>
</dbReference>
<feature type="compositionally biased region" description="Low complexity" evidence="3">
    <location>
        <begin position="51"/>
        <end position="123"/>
    </location>
</feature>
<dbReference type="AlphaFoldDB" id="A0A8X7T5D2"/>
<dbReference type="GO" id="GO:0001228">
    <property type="term" value="F:DNA-binding transcription activator activity, RNA polymerase II-specific"/>
    <property type="evidence" value="ECO:0007669"/>
    <property type="project" value="TreeGrafter"/>
</dbReference>
<feature type="compositionally biased region" description="Gly residues" evidence="3">
    <location>
        <begin position="124"/>
        <end position="137"/>
    </location>
</feature>
<keyword evidence="2" id="KW-0539">Nucleus</keyword>
<evidence type="ECO:0000256" key="1">
    <source>
        <dbReference type="ARBA" id="ARBA00004123"/>
    </source>
</evidence>
<evidence type="ECO:0000256" key="3">
    <source>
        <dbReference type="SAM" id="MobiDB-lite"/>
    </source>
</evidence>
<feature type="compositionally biased region" description="Low complexity" evidence="3">
    <location>
        <begin position="779"/>
        <end position="788"/>
    </location>
</feature>
<feature type="compositionally biased region" description="Low complexity" evidence="3">
    <location>
        <begin position="809"/>
        <end position="824"/>
    </location>
</feature>
<dbReference type="Proteomes" id="UP000078113">
    <property type="component" value="Unassembled WGS sequence"/>
</dbReference>
<feature type="region of interest" description="Disordered" evidence="3">
    <location>
        <begin position="978"/>
        <end position="1016"/>
    </location>
</feature>
<feature type="compositionally biased region" description="Polar residues" evidence="3">
    <location>
        <begin position="391"/>
        <end position="408"/>
    </location>
</feature>
<feature type="region of interest" description="Disordered" evidence="3">
    <location>
        <begin position="26"/>
        <end position="209"/>
    </location>
</feature>
<comment type="subcellular location">
    <subcellularLocation>
        <location evidence="1">Nucleus</location>
    </subcellularLocation>
</comment>
<organism evidence="5 6">
    <name type="scientific">Tilletia walkeri</name>
    <dbReference type="NCBI Taxonomy" id="117179"/>
    <lineage>
        <taxon>Eukaryota</taxon>
        <taxon>Fungi</taxon>
        <taxon>Dikarya</taxon>
        <taxon>Basidiomycota</taxon>
        <taxon>Ustilaginomycotina</taxon>
        <taxon>Exobasidiomycetes</taxon>
        <taxon>Tilletiales</taxon>
        <taxon>Tilletiaceae</taxon>
        <taxon>Tilletia</taxon>
    </lineage>
</organism>
<dbReference type="Pfam" id="PF00170">
    <property type="entry name" value="bZIP_1"/>
    <property type="match status" value="1"/>
</dbReference>
<dbReference type="PANTHER" id="PTHR40621:SF7">
    <property type="entry name" value="BZIP DOMAIN-CONTAINING PROTEIN"/>
    <property type="match status" value="1"/>
</dbReference>
<dbReference type="Gene3D" id="1.20.5.170">
    <property type="match status" value="1"/>
</dbReference>
<feature type="region of interest" description="Disordered" evidence="3">
    <location>
        <begin position="294"/>
        <end position="413"/>
    </location>
</feature>
<dbReference type="PROSITE" id="PS50217">
    <property type="entry name" value="BZIP"/>
    <property type="match status" value="1"/>
</dbReference>
<dbReference type="SUPFAM" id="SSF57959">
    <property type="entry name" value="Leucine zipper domain"/>
    <property type="match status" value="1"/>
</dbReference>
<feature type="region of interest" description="Disordered" evidence="3">
    <location>
        <begin position="497"/>
        <end position="539"/>
    </location>
</feature>
<dbReference type="CDD" id="cd14688">
    <property type="entry name" value="bZIP_YAP"/>
    <property type="match status" value="1"/>
</dbReference>
<feature type="compositionally biased region" description="Polar residues" evidence="3">
    <location>
        <begin position="765"/>
        <end position="778"/>
    </location>
</feature>
<feature type="compositionally biased region" description="Low complexity" evidence="3">
    <location>
        <begin position="895"/>
        <end position="910"/>
    </location>
</feature>
<name>A0A8X7T5D2_9BASI</name>
<dbReference type="PANTHER" id="PTHR40621">
    <property type="entry name" value="TRANSCRIPTION FACTOR KAPC-RELATED"/>
    <property type="match status" value="1"/>
</dbReference>
<protein>
    <recommendedName>
        <fullName evidence="4">BZIP domain-containing protein</fullName>
    </recommendedName>
</protein>